<gene>
    <name evidence="3" type="ORF">CBR_g48035</name>
</gene>
<dbReference type="EMBL" id="BFEA01000681">
    <property type="protein sequence ID" value="GBG88566.1"/>
    <property type="molecule type" value="Genomic_DNA"/>
</dbReference>
<feature type="region of interest" description="Disordered" evidence="2">
    <location>
        <begin position="271"/>
        <end position="313"/>
    </location>
</feature>
<organism evidence="3 4">
    <name type="scientific">Chara braunii</name>
    <name type="common">Braun's stonewort</name>
    <dbReference type="NCBI Taxonomy" id="69332"/>
    <lineage>
        <taxon>Eukaryota</taxon>
        <taxon>Viridiplantae</taxon>
        <taxon>Streptophyta</taxon>
        <taxon>Charophyceae</taxon>
        <taxon>Charales</taxon>
        <taxon>Characeae</taxon>
        <taxon>Chara</taxon>
    </lineage>
</organism>
<sequence length="313" mass="35577">MMVKDNMKEVCQEVLGKKTSVGQASTSGTCEDQRRKDQENHWRREDAAARARLDKQKADEIERLRRENQDLLRVASGKASRELDTIKADNQALVHDIVTLRDEVENLKRGNKRGAEALTEKSPPIEPARGRSRQEESCQTPVEWAKLTEAYRRLRDEKDMAEREVSALKERINRIRILVPSSSKKRPIVRRTSGKGGASPEQKAGDQVKVTFVRRIGEERDVFFKRVINDLGKLRKAQLETLCIDEEIDYGGVKKTAGDLAQIYTIRAFDRPTNRKLMSDQEEDEERSEPDQDESSADVAGTSTDDHLVSESS</sequence>
<accession>A0A388M1Z6</accession>
<dbReference type="Gramene" id="GBG88566">
    <property type="protein sequence ID" value="GBG88566"/>
    <property type="gene ID" value="CBR_g48035"/>
</dbReference>
<evidence type="ECO:0000313" key="3">
    <source>
        <dbReference type="EMBL" id="GBG88566.1"/>
    </source>
</evidence>
<evidence type="ECO:0000256" key="2">
    <source>
        <dbReference type="SAM" id="MobiDB-lite"/>
    </source>
</evidence>
<feature type="region of interest" description="Disordered" evidence="2">
    <location>
        <begin position="186"/>
        <end position="205"/>
    </location>
</feature>
<feature type="coiled-coil region" evidence="1">
    <location>
        <begin position="144"/>
        <end position="178"/>
    </location>
</feature>
<feature type="region of interest" description="Disordered" evidence="2">
    <location>
        <begin position="111"/>
        <end position="139"/>
    </location>
</feature>
<feature type="compositionally biased region" description="Polar residues" evidence="2">
    <location>
        <begin position="20"/>
        <end position="30"/>
    </location>
</feature>
<dbReference type="Proteomes" id="UP000265515">
    <property type="component" value="Unassembled WGS sequence"/>
</dbReference>
<evidence type="ECO:0000256" key="1">
    <source>
        <dbReference type="SAM" id="Coils"/>
    </source>
</evidence>
<reference evidence="3 4" key="1">
    <citation type="journal article" date="2018" name="Cell">
        <title>The Chara Genome: Secondary Complexity and Implications for Plant Terrestrialization.</title>
        <authorList>
            <person name="Nishiyama T."/>
            <person name="Sakayama H."/>
            <person name="Vries J.D."/>
            <person name="Buschmann H."/>
            <person name="Saint-Marcoux D."/>
            <person name="Ullrich K.K."/>
            <person name="Haas F.B."/>
            <person name="Vanderstraeten L."/>
            <person name="Becker D."/>
            <person name="Lang D."/>
            <person name="Vosolsobe S."/>
            <person name="Rombauts S."/>
            <person name="Wilhelmsson P.K.I."/>
            <person name="Janitza P."/>
            <person name="Kern R."/>
            <person name="Heyl A."/>
            <person name="Rumpler F."/>
            <person name="Villalobos L.I.A.C."/>
            <person name="Clay J.M."/>
            <person name="Skokan R."/>
            <person name="Toyoda A."/>
            <person name="Suzuki Y."/>
            <person name="Kagoshima H."/>
            <person name="Schijlen E."/>
            <person name="Tajeshwar N."/>
            <person name="Catarino B."/>
            <person name="Hetherington A.J."/>
            <person name="Saltykova A."/>
            <person name="Bonnot C."/>
            <person name="Breuninger H."/>
            <person name="Symeonidi A."/>
            <person name="Radhakrishnan G.V."/>
            <person name="Van Nieuwerburgh F."/>
            <person name="Deforce D."/>
            <person name="Chang C."/>
            <person name="Karol K.G."/>
            <person name="Hedrich R."/>
            <person name="Ulvskov P."/>
            <person name="Glockner G."/>
            <person name="Delwiche C.F."/>
            <person name="Petrasek J."/>
            <person name="Van de Peer Y."/>
            <person name="Friml J."/>
            <person name="Beilby M."/>
            <person name="Dolan L."/>
            <person name="Kohara Y."/>
            <person name="Sugano S."/>
            <person name="Fujiyama A."/>
            <person name="Delaux P.-M."/>
            <person name="Quint M."/>
            <person name="TheiBen G."/>
            <person name="Hagemann M."/>
            <person name="Harholt J."/>
            <person name="Dunand C."/>
            <person name="Zachgo S."/>
            <person name="Langdale J."/>
            <person name="Maumus F."/>
            <person name="Straeten D.V.D."/>
            <person name="Gould S.B."/>
            <person name="Rensing S.A."/>
        </authorList>
    </citation>
    <scope>NUCLEOTIDE SEQUENCE [LARGE SCALE GENOMIC DNA]</scope>
    <source>
        <strain evidence="3 4">S276</strain>
    </source>
</reference>
<evidence type="ECO:0000313" key="4">
    <source>
        <dbReference type="Proteomes" id="UP000265515"/>
    </source>
</evidence>
<feature type="compositionally biased region" description="Basic and acidic residues" evidence="2">
    <location>
        <begin position="31"/>
        <end position="54"/>
    </location>
</feature>
<comment type="caution">
    <text evidence="3">The sequence shown here is derived from an EMBL/GenBank/DDBJ whole genome shotgun (WGS) entry which is preliminary data.</text>
</comment>
<feature type="region of interest" description="Disordered" evidence="2">
    <location>
        <begin position="18"/>
        <end position="54"/>
    </location>
</feature>
<keyword evidence="1" id="KW-0175">Coiled coil</keyword>
<proteinExistence type="predicted"/>
<name>A0A388M1Z6_CHABU</name>
<feature type="compositionally biased region" description="Basic and acidic residues" evidence="2">
    <location>
        <begin position="304"/>
        <end position="313"/>
    </location>
</feature>
<feature type="compositionally biased region" description="Acidic residues" evidence="2">
    <location>
        <begin position="280"/>
        <end position="296"/>
    </location>
</feature>
<dbReference type="AlphaFoldDB" id="A0A388M1Z6"/>
<keyword evidence="4" id="KW-1185">Reference proteome</keyword>
<protein>
    <submittedName>
        <fullName evidence="3">Uncharacterized protein</fullName>
    </submittedName>
</protein>